<evidence type="ECO:0000256" key="3">
    <source>
        <dbReference type="ARBA" id="ARBA00022729"/>
    </source>
</evidence>
<dbReference type="HOGENOM" id="CLU_026974_1_4_4"/>
<comment type="subcellular location">
    <subcellularLocation>
        <location evidence="1 5">Periplasm</location>
    </subcellularLocation>
</comment>
<evidence type="ECO:0000256" key="1">
    <source>
        <dbReference type="ARBA" id="ARBA00004418"/>
    </source>
</evidence>
<dbReference type="PANTHER" id="PTHR30222:SF12">
    <property type="entry name" value="NORSPERMIDINE SENSOR"/>
    <property type="match status" value="1"/>
</dbReference>
<accession>Q7W9R4</accession>
<proteinExistence type="inferred from homology"/>
<evidence type="ECO:0000313" key="8">
    <source>
        <dbReference type="Proteomes" id="UP000001421"/>
    </source>
</evidence>
<gene>
    <name evidence="7" type="ordered locus">BPP1691</name>
</gene>
<dbReference type="PIRSF" id="PIRSF019574">
    <property type="entry name" value="Periplasmic_polyamine_BP"/>
    <property type="match status" value="1"/>
</dbReference>
<keyword evidence="4 5" id="KW-0574">Periplasm</keyword>
<reference evidence="7 8" key="1">
    <citation type="journal article" date="2003" name="Nat. Genet.">
        <title>Comparative analysis of the genome sequences of Bordetella pertussis, Bordetella parapertussis and Bordetella bronchiseptica.</title>
        <authorList>
            <person name="Parkhill J."/>
            <person name="Sebaihia M."/>
            <person name="Preston A."/>
            <person name="Murphy L.D."/>
            <person name="Thomson N.R."/>
            <person name="Harris D.E."/>
            <person name="Holden M.T.G."/>
            <person name="Churcher C.M."/>
            <person name="Bentley S.D."/>
            <person name="Mungall K.L."/>
            <person name="Cerdeno-Tarraga A.-M."/>
            <person name="Temple L."/>
            <person name="James K.D."/>
            <person name="Harris B."/>
            <person name="Quail M.A."/>
            <person name="Achtman M."/>
            <person name="Atkin R."/>
            <person name="Baker S."/>
            <person name="Basham D."/>
            <person name="Bason N."/>
            <person name="Cherevach I."/>
            <person name="Chillingworth T."/>
            <person name="Collins M."/>
            <person name="Cronin A."/>
            <person name="Davis P."/>
            <person name="Doggett J."/>
            <person name="Feltwell T."/>
            <person name="Goble A."/>
            <person name="Hamlin N."/>
            <person name="Hauser H."/>
            <person name="Holroyd S."/>
            <person name="Jagels K."/>
            <person name="Leather S."/>
            <person name="Moule S."/>
            <person name="Norberczak H."/>
            <person name="O'Neil S."/>
            <person name="Ormond D."/>
            <person name="Price C."/>
            <person name="Rabbinowitsch E."/>
            <person name="Rutter S."/>
            <person name="Sanders M."/>
            <person name="Saunders D."/>
            <person name="Seeger K."/>
            <person name="Sharp S."/>
            <person name="Simmonds M."/>
            <person name="Skelton J."/>
            <person name="Squares R."/>
            <person name="Squares S."/>
            <person name="Stevens K."/>
            <person name="Unwin L."/>
            <person name="Whitehead S."/>
            <person name="Barrell B.G."/>
            <person name="Maskell D.J."/>
        </authorList>
    </citation>
    <scope>NUCLEOTIDE SEQUENCE [LARGE SCALE GENOMIC DNA]</scope>
    <source>
        <strain evidence="7 8">12822 / ATCC BAA-587 / NCTC 13253</strain>
    </source>
</reference>
<dbReference type="PRINTS" id="PR00909">
    <property type="entry name" value="SPERMDNBNDNG"/>
</dbReference>
<dbReference type="Proteomes" id="UP000001421">
    <property type="component" value="Chromosome"/>
</dbReference>
<dbReference type="AlphaFoldDB" id="Q7W9R4"/>
<evidence type="ECO:0000313" key="7">
    <source>
        <dbReference type="EMBL" id="CAE36992.1"/>
    </source>
</evidence>
<dbReference type="CDD" id="cd13659">
    <property type="entry name" value="PBP2_PotF"/>
    <property type="match status" value="1"/>
</dbReference>
<dbReference type="Pfam" id="PF13416">
    <property type="entry name" value="SBP_bac_8"/>
    <property type="match status" value="1"/>
</dbReference>
<dbReference type="GO" id="GO:0015846">
    <property type="term" value="P:polyamine transport"/>
    <property type="evidence" value="ECO:0007669"/>
    <property type="project" value="InterPro"/>
</dbReference>
<evidence type="ECO:0000256" key="6">
    <source>
        <dbReference type="PIRSR" id="PIRSR019574-1"/>
    </source>
</evidence>
<comment type="function">
    <text evidence="5">Required for the activity of the bacterial periplasmic transport system of putrescine.</text>
</comment>
<keyword evidence="2 5" id="KW-0813">Transport</keyword>
<comment type="similarity">
    <text evidence="5">Belongs to the bacterial solute-binding protein PotD/PotF family.</text>
</comment>
<name>Q7W9R4_BORPA</name>
<dbReference type="Gene3D" id="3.40.190.10">
    <property type="entry name" value="Periplasmic binding protein-like II"/>
    <property type="match status" value="2"/>
</dbReference>
<evidence type="ECO:0000256" key="5">
    <source>
        <dbReference type="PIRNR" id="PIRNR019574"/>
    </source>
</evidence>
<evidence type="ECO:0000256" key="4">
    <source>
        <dbReference type="ARBA" id="ARBA00022764"/>
    </source>
</evidence>
<dbReference type="InterPro" id="IPR001188">
    <property type="entry name" value="Sperm_putr-bd"/>
</dbReference>
<dbReference type="InterPro" id="IPR006059">
    <property type="entry name" value="SBP"/>
</dbReference>
<dbReference type="SUPFAM" id="SSF53850">
    <property type="entry name" value="Periplasmic binding protein-like II"/>
    <property type="match status" value="1"/>
</dbReference>
<organism evidence="7 8">
    <name type="scientific">Bordetella parapertussis (strain 12822 / ATCC BAA-587 / NCTC 13253)</name>
    <dbReference type="NCBI Taxonomy" id="257311"/>
    <lineage>
        <taxon>Bacteria</taxon>
        <taxon>Pseudomonadati</taxon>
        <taxon>Pseudomonadota</taxon>
        <taxon>Betaproteobacteria</taxon>
        <taxon>Burkholderiales</taxon>
        <taxon>Alcaligenaceae</taxon>
        <taxon>Bordetella</taxon>
    </lineage>
</organism>
<sequence>MFRAGFATSPLLKGFMIPPFGNSRKSHHGRGFAMKFSARLRCVLGGAVLAAAMSPAAAQDKVVNVYNWAEYTAPDTIPGFEKETGIKVRYDVYDNNDTLQAKLLTGKSGYDVVVPSTHYASRQIEGGLYQKLDKSKIPNWKNLDPDVMALVATIDPGNQYVIPWGYGTNGLGYNVTKVRQIMGEGVDLANWDMLFKPENAAKLKECGISMLDEAAQVFPAVLKYLGKDPNSANTDDYKEALALLKQIRPYIRQFSSSGYIDELAVGDLCMVYGFSGDVMIARRRAQEARKPYEINYFIPKGGAPAWFDVMAIPKDAPHPEEAHAFINYIETPQVHAAITNTMFYPNANKAAREFVVKDVADNPMIYPPADVSKTLYVIKAQPLNVQRLQTRMWAELKSGR</sequence>
<dbReference type="EMBL" id="BX640428">
    <property type="protein sequence ID" value="CAE36992.1"/>
    <property type="molecule type" value="Genomic_DNA"/>
</dbReference>
<feature type="binding site" evidence="6">
    <location>
        <position position="70"/>
    </location>
    <ligand>
        <name>spermidine</name>
        <dbReference type="ChEBI" id="CHEBI:57834"/>
    </ligand>
</feature>
<keyword evidence="3" id="KW-0732">Signal</keyword>
<dbReference type="PANTHER" id="PTHR30222">
    <property type="entry name" value="SPERMIDINE/PUTRESCINE-BINDING PERIPLASMIC PROTEIN"/>
    <property type="match status" value="1"/>
</dbReference>
<dbReference type="KEGG" id="bpa:BPP1691"/>
<protein>
    <recommendedName>
        <fullName evidence="5">Putrescine-binding periplasmic protein</fullName>
    </recommendedName>
</protein>
<dbReference type="GO" id="GO:0019808">
    <property type="term" value="F:polyamine binding"/>
    <property type="evidence" value="ECO:0007669"/>
    <property type="project" value="InterPro"/>
</dbReference>
<dbReference type="GO" id="GO:0042597">
    <property type="term" value="C:periplasmic space"/>
    <property type="evidence" value="ECO:0007669"/>
    <property type="project" value="UniProtKB-SubCell"/>
</dbReference>
<evidence type="ECO:0000256" key="2">
    <source>
        <dbReference type="ARBA" id="ARBA00022448"/>
    </source>
</evidence>